<comment type="similarity">
    <text evidence="1">Belongs to the opioid growth factor receptor family.</text>
</comment>
<proteinExistence type="inferred from homology"/>
<gene>
    <name evidence="3" type="ORF">CC78DRAFT_513507</name>
</gene>
<accession>A0A9P4KHS5</accession>
<dbReference type="InterPro" id="IPR006757">
    <property type="entry name" value="OGF_rcpt"/>
</dbReference>
<dbReference type="EMBL" id="ML986598">
    <property type="protein sequence ID" value="KAF2266434.1"/>
    <property type="molecule type" value="Genomic_DNA"/>
</dbReference>
<evidence type="ECO:0000256" key="1">
    <source>
        <dbReference type="ARBA" id="ARBA00010365"/>
    </source>
</evidence>
<dbReference type="OrthoDB" id="9030204at2759"/>
<evidence type="ECO:0000313" key="3">
    <source>
        <dbReference type="EMBL" id="KAF2266434.1"/>
    </source>
</evidence>
<dbReference type="GO" id="GO:0016020">
    <property type="term" value="C:membrane"/>
    <property type="evidence" value="ECO:0007669"/>
    <property type="project" value="InterPro"/>
</dbReference>
<dbReference type="PANTHER" id="PTHR14015">
    <property type="entry name" value="OPIOID GROWTH FACTOR RECEPTOR OGFR ZETA-TYPE OPIOID RECEPTOR"/>
    <property type="match status" value="1"/>
</dbReference>
<name>A0A9P4KHS5_9PLEO</name>
<organism evidence="3 4">
    <name type="scientific">Lojkania enalia</name>
    <dbReference type="NCBI Taxonomy" id="147567"/>
    <lineage>
        <taxon>Eukaryota</taxon>
        <taxon>Fungi</taxon>
        <taxon>Dikarya</taxon>
        <taxon>Ascomycota</taxon>
        <taxon>Pezizomycotina</taxon>
        <taxon>Dothideomycetes</taxon>
        <taxon>Pleosporomycetidae</taxon>
        <taxon>Pleosporales</taxon>
        <taxon>Pleosporales incertae sedis</taxon>
        <taxon>Lojkania</taxon>
    </lineage>
</organism>
<feature type="domain" description="Opioid growth factor receptor (OGFr) conserved" evidence="2">
    <location>
        <begin position="29"/>
        <end position="176"/>
    </location>
</feature>
<evidence type="ECO:0000259" key="2">
    <source>
        <dbReference type="Pfam" id="PF04664"/>
    </source>
</evidence>
<reference evidence="4" key="1">
    <citation type="journal article" date="2020" name="Stud. Mycol.">
        <title>101 Dothideomycetes genomes: A test case for predicting lifestyles and emergence of pathogens.</title>
        <authorList>
            <person name="Haridas S."/>
            <person name="Albert R."/>
            <person name="Binder M."/>
            <person name="Bloem J."/>
            <person name="LaButti K."/>
            <person name="Salamov A."/>
            <person name="Andreopoulos B."/>
            <person name="Baker S."/>
            <person name="Barry K."/>
            <person name="Bills G."/>
            <person name="Bluhm B."/>
            <person name="Cannon C."/>
            <person name="Castanera R."/>
            <person name="Culley D."/>
            <person name="Daum C."/>
            <person name="Ezra D."/>
            <person name="Gonzalez J."/>
            <person name="Henrissat B."/>
            <person name="Kuo A."/>
            <person name="Liang C."/>
            <person name="Lipzen A."/>
            <person name="Lutzoni F."/>
            <person name="Magnuson J."/>
            <person name="Mondo S."/>
            <person name="Nolan M."/>
            <person name="Ohm R."/>
            <person name="Pangilinan J."/>
            <person name="Park H.-J."/>
            <person name="Ramirez L."/>
            <person name="Alfaro M."/>
            <person name="Sun H."/>
            <person name="Tritt A."/>
            <person name="Yoshinaga Y."/>
            <person name="Zwiers L.-H."/>
            <person name="Turgeon B."/>
            <person name="Goodwin S."/>
            <person name="Spatafora J."/>
            <person name="Crous P."/>
            <person name="Grigoriev I."/>
        </authorList>
    </citation>
    <scope>NUCLEOTIDE SEQUENCE [LARGE SCALE GENOMIC DNA]</scope>
    <source>
        <strain evidence="4">CBS 304.66</strain>
    </source>
</reference>
<protein>
    <recommendedName>
        <fullName evidence="2">Opioid growth factor receptor (OGFr) conserved domain-containing protein</fullName>
    </recommendedName>
</protein>
<keyword evidence="4" id="KW-1185">Reference proteome</keyword>
<sequence length="244" mass="28360">MSSGKRLKFLSTKPGDAVDFDDAQPNIIIHFYDPELKAPDAHGRTLDDILEWADSALENSHNYIQMLFPLPEGSPFNYEAPIINREVMEAFHGRPELRARLKESFVRILDFYGFELLEESTHEAVTTSTLPRVPSILVVRAPHWPKAFRNWAIRFDHNHLRITRILRCLRVLGLEMECEAYYSALKEVFNDPRIHINERSMLYWRKAVRGPLHIAPDGERIGWLRRWGEEQQSLASASHTETTK</sequence>
<dbReference type="Proteomes" id="UP000800093">
    <property type="component" value="Unassembled WGS sequence"/>
</dbReference>
<dbReference type="GO" id="GO:0140625">
    <property type="term" value="F:opioid growth factor receptor activity"/>
    <property type="evidence" value="ECO:0007669"/>
    <property type="project" value="InterPro"/>
</dbReference>
<comment type="caution">
    <text evidence="3">The sequence shown here is derived from an EMBL/GenBank/DDBJ whole genome shotgun (WGS) entry which is preliminary data.</text>
</comment>
<dbReference type="PANTHER" id="PTHR14015:SF2">
    <property type="entry name" value="OPIOID GROWTH FACTOR RECEPTOR (OGFR) CONSERVED DOMAIN-CONTAINING PROTEIN"/>
    <property type="match status" value="1"/>
</dbReference>
<evidence type="ECO:0000313" key="4">
    <source>
        <dbReference type="Proteomes" id="UP000800093"/>
    </source>
</evidence>
<dbReference type="AlphaFoldDB" id="A0A9P4KHS5"/>
<dbReference type="Pfam" id="PF04664">
    <property type="entry name" value="OGFr_N"/>
    <property type="match status" value="1"/>
</dbReference>
<dbReference type="InterPro" id="IPR039574">
    <property type="entry name" value="OGFr"/>
</dbReference>